<dbReference type="GO" id="GO:0006790">
    <property type="term" value="P:sulfur compound metabolic process"/>
    <property type="evidence" value="ECO:0007669"/>
    <property type="project" value="TreeGrafter"/>
</dbReference>
<dbReference type="SUPFAM" id="SSF81296">
    <property type="entry name" value="E set domains"/>
    <property type="match status" value="1"/>
</dbReference>
<comment type="cofactor">
    <cofactor evidence="1">
        <name>Mo-molybdopterin</name>
        <dbReference type="ChEBI" id="CHEBI:71302"/>
    </cofactor>
</comment>
<evidence type="ECO:0000256" key="2">
    <source>
        <dbReference type="ARBA" id="ARBA00022505"/>
    </source>
</evidence>
<dbReference type="GO" id="GO:0008482">
    <property type="term" value="F:sulfite oxidase activity"/>
    <property type="evidence" value="ECO:0007669"/>
    <property type="project" value="TreeGrafter"/>
</dbReference>
<keyword evidence="4" id="KW-0560">Oxidoreductase</keyword>
<feature type="domain" description="Moybdenum cofactor oxidoreductase dimerisation" evidence="6">
    <location>
        <begin position="238"/>
        <end position="354"/>
    </location>
</feature>
<dbReference type="AlphaFoldDB" id="A0A074WFG5"/>
<dbReference type="GO" id="GO:0005739">
    <property type="term" value="C:mitochondrion"/>
    <property type="evidence" value="ECO:0007669"/>
    <property type="project" value="TreeGrafter"/>
</dbReference>
<dbReference type="Gene3D" id="2.60.40.650">
    <property type="match status" value="1"/>
</dbReference>
<protein>
    <submittedName>
        <fullName evidence="7">Sulfite oxidase-like protein</fullName>
    </submittedName>
</protein>
<keyword evidence="2" id="KW-0500">Molybdenum</keyword>
<dbReference type="GO" id="GO:0043546">
    <property type="term" value="F:molybdopterin cofactor binding"/>
    <property type="evidence" value="ECO:0007669"/>
    <property type="project" value="TreeGrafter"/>
</dbReference>
<dbReference type="Proteomes" id="UP000030672">
    <property type="component" value="Unassembled WGS sequence"/>
</dbReference>
<feature type="domain" description="Oxidoreductase molybdopterin-binding" evidence="5">
    <location>
        <begin position="33"/>
        <end position="211"/>
    </location>
</feature>
<dbReference type="GO" id="GO:0030151">
    <property type="term" value="F:molybdenum ion binding"/>
    <property type="evidence" value="ECO:0007669"/>
    <property type="project" value="InterPro"/>
</dbReference>
<dbReference type="EMBL" id="KL584839">
    <property type="protein sequence ID" value="KEQ61226.1"/>
    <property type="molecule type" value="Genomic_DNA"/>
</dbReference>
<keyword evidence="8" id="KW-1185">Reference proteome</keyword>
<gene>
    <name evidence="7" type="ORF">M437DRAFT_76784</name>
</gene>
<dbReference type="FunFam" id="3.90.420.10:FF:000002">
    <property type="entry name" value="sulfite oxidase, mitochondrial"/>
    <property type="match status" value="1"/>
</dbReference>
<dbReference type="PANTHER" id="PTHR19372">
    <property type="entry name" value="SULFITE REDUCTASE"/>
    <property type="match status" value="1"/>
</dbReference>
<dbReference type="GO" id="GO:0020037">
    <property type="term" value="F:heme binding"/>
    <property type="evidence" value="ECO:0007669"/>
    <property type="project" value="TreeGrafter"/>
</dbReference>
<dbReference type="SUPFAM" id="SSF56524">
    <property type="entry name" value="Oxidoreductase molybdopterin-binding domain"/>
    <property type="match status" value="1"/>
</dbReference>
<dbReference type="Pfam" id="PF00174">
    <property type="entry name" value="Oxidored_molyb"/>
    <property type="match status" value="1"/>
</dbReference>
<evidence type="ECO:0000259" key="6">
    <source>
        <dbReference type="Pfam" id="PF03404"/>
    </source>
</evidence>
<dbReference type="InterPro" id="IPR005066">
    <property type="entry name" value="MoCF_OxRdtse_dimer"/>
</dbReference>
<dbReference type="InterPro" id="IPR014756">
    <property type="entry name" value="Ig_E-set"/>
</dbReference>
<dbReference type="GeneID" id="63920058"/>
<name>A0A074WFG5_AURM1</name>
<keyword evidence="3" id="KW-0479">Metal-binding</keyword>
<sequence>MPDLGFDPLNREPPATELVSSFLTTKDAYDRNHGDIPEIDASKHQVRVDGAVQTILDLSVSDLEALPQHTVVSALQCAGIRRHTMRTAIKEVQGIDWFDGAVMNCKWRGPRLKDILEKAQVILSKEEKGHVAFASHAQTCQEDEWYGASIDLGRALEEDKDVILALEMNGEPLSKEHGFPVRVIVPGIAGARSVKWLDRITVQTVESSNYYQQHDYKILPPEAVDSETAEKFWDMTPALQTMPVNSAIAVPEPGSKVERSADGMVLVKGFALPSGDGGEVVKVEVSGDDGKTWVEADIGHDADESRWSWRLWKASVKMEAGKGLCIFSRATDAAGETQPKRSQWNLRGVAYNGYGETTDLEVL</sequence>
<evidence type="ECO:0000259" key="5">
    <source>
        <dbReference type="Pfam" id="PF00174"/>
    </source>
</evidence>
<dbReference type="InterPro" id="IPR036374">
    <property type="entry name" value="OxRdtase_Mopterin-bd_sf"/>
</dbReference>
<evidence type="ECO:0000313" key="8">
    <source>
        <dbReference type="Proteomes" id="UP000030672"/>
    </source>
</evidence>
<dbReference type="PRINTS" id="PR00407">
    <property type="entry name" value="EUMOPTERIN"/>
</dbReference>
<dbReference type="Gene3D" id="3.90.420.10">
    <property type="entry name" value="Oxidoreductase, molybdopterin-binding domain"/>
    <property type="match status" value="1"/>
</dbReference>
<evidence type="ECO:0000313" key="7">
    <source>
        <dbReference type="EMBL" id="KEQ61226.1"/>
    </source>
</evidence>
<dbReference type="RefSeq" id="XP_040878249.1">
    <property type="nucleotide sequence ID" value="XM_041026685.1"/>
</dbReference>
<dbReference type="STRING" id="1043003.A0A074WFG5"/>
<accession>A0A074WFG5</accession>
<evidence type="ECO:0000256" key="1">
    <source>
        <dbReference type="ARBA" id="ARBA00001924"/>
    </source>
</evidence>
<dbReference type="InterPro" id="IPR000572">
    <property type="entry name" value="OxRdtase_Mopterin-bd_dom"/>
</dbReference>
<organism evidence="7 8">
    <name type="scientific">Aureobasidium melanogenum (strain CBS 110374)</name>
    <name type="common">Aureobasidium pullulans var. melanogenum</name>
    <dbReference type="NCBI Taxonomy" id="1043003"/>
    <lineage>
        <taxon>Eukaryota</taxon>
        <taxon>Fungi</taxon>
        <taxon>Dikarya</taxon>
        <taxon>Ascomycota</taxon>
        <taxon>Pezizomycotina</taxon>
        <taxon>Dothideomycetes</taxon>
        <taxon>Dothideomycetidae</taxon>
        <taxon>Dothideales</taxon>
        <taxon>Saccotheciaceae</taxon>
        <taxon>Aureobasidium</taxon>
    </lineage>
</organism>
<reference evidence="7 8" key="1">
    <citation type="journal article" date="2014" name="BMC Genomics">
        <title>Genome sequencing of four Aureobasidium pullulans varieties: biotechnological potential, stress tolerance, and description of new species.</title>
        <authorList>
            <person name="Gostin Ar C."/>
            <person name="Ohm R.A."/>
            <person name="Kogej T."/>
            <person name="Sonjak S."/>
            <person name="Turk M."/>
            <person name="Zajc J."/>
            <person name="Zalar P."/>
            <person name="Grube M."/>
            <person name="Sun H."/>
            <person name="Han J."/>
            <person name="Sharma A."/>
            <person name="Chiniquy J."/>
            <person name="Ngan C.Y."/>
            <person name="Lipzen A."/>
            <person name="Barry K."/>
            <person name="Grigoriev I.V."/>
            <person name="Gunde-Cimerman N."/>
        </authorList>
    </citation>
    <scope>NUCLEOTIDE SEQUENCE [LARGE SCALE GENOMIC DNA]</scope>
    <source>
        <strain evidence="7 8">CBS 110374</strain>
    </source>
</reference>
<dbReference type="InterPro" id="IPR008335">
    <property type="entry name" value="Mopterin_OxRdtase_euk"/>
</dbReference>
<dbReference type="Pfam" id="PF03404">
    <property type="entry name" value="Mo-co_dimer"/>
    <property type="match status" value="1"/>
</dbReference>
<dbReference type="PANTHER" id="PTHR19372:SF7">
    <property type="entry name" value="SULFITE OXIDASE, MITOCHONDRIAL"/>
    <property type="match status" value="1"/>
</dbReference>
<evidence type="ECO:0000256" key="3">
    <source>
        <dbReference type="ARBA" id="ARBA00022723"/>
    </source>
</evidence>
<dbReference type="HOGENOM" id="CLU_003827_5_2_1"/>
<evidence type="ECO:0000256" key="4">
    <source>
        <dbReference type="ARBA" id="ARBA00023002"/>
    </source>
</evidence>
<proteinExistence type="predicted"/>